<dbReference type="GO" id="GO:0005737">
    <property type="term" value="C:cytoplasm"/>
    <property type="evidence" value="ECO:0007669"/>
    <property type="project" value="UniProtKB-SubCell"/>
</dbReference>
<comment type="caution">
    <text evidence="7">The sequence shown here is derived from an EMBL/GenBank/DDBJ whole genome shotgun (WGS) entry which is preliminary data.</text>
</comment>
<keyword evidence="4 6" id="KW-0811">Translocation</keyword>
<comment type="subcellular location">
    <subcellularLocation>
        <location evidence="6">Cytoplasm</location>
    </subcellularLocation>
</comment>
<dbReference type="Proteomes" id="UP000627205">
    <property type="component" value="Unassembled WGS sequence"/>
</dbReference>
<evidence type="ECO:0000256" key="3">
    <source>
        <dbReference type="ARBA" id="ARBA00022927"/>
    </source>
</evidence>
<dbReference type="PANTHER" id="PTHR36918">
    <property type="match status" value="1"/>
</dbReference>
<evidence type="ECO:0000256" key="2">
    <source>
        <dbReference type="ARBA" id="ARBA00022448"/>
    </source>
</evidence>
<dbReference type="HAMAP" id="MF_00821">
    <property type="entry name" value="SecB"/>
    <property type="match status" value="1"/>
</dbReference>
<comment type="function">
    <text evidence="6">One of the proteins required for the normal export of preproteins out of the cell cytoplasm. It is a molecular chaperone that binds to a subset of precursor proteins, maintaining them in a translocation-competent state. It also specifically binds to its receptor SecA.</text>
</comment>
<comment type="similarity">
    <text evidence="1 6">Belongs to the SecB family.</text>
</comment>
<dbReference type="NCBIfam" id="TIGR00809">
    <property type="entry name" value="secB"/>
    <property type="match status" value="1"/>
</dbReference>
<evidence type="ECO:0000256" key="6">
    <source>
        <dbReference type="HAMAP-Rule" id="MF_00821"/>
    </source>
</evidence>
<accession>A0A8J3F5S3</accession>
<protein>
    <recommendedName>
        <fullName evidence="6">Protein-export protein SecB</fullName>
    </recommendedName>
</protein>
<evidence type="ECO:0000256" key="4">
    <source>
        <dbReference type="ARBA" id="ARBA00023010"/>
    </source>
</evidence>
<dbReference type="SUPFAM" id="SSF54611">
    <property type="entry name" value="SecB-like"/>
    <property type="match status" value="1"/>
</dbReference>
<keyword evidence="5 6" id="KW-0143">Chaperone</keyword>
<sequence length="164" mass="18038">MADDKQPVFQIQRIYLKDMSLEQPNSPAIFLEQESPSIEVAVDVGAQPVAEGIVESTVTITVTAKIQDKVAFLVEGKQAGIFEVRNIPDEQLDPLLGIGCPNILYPYLRANIADVITRAGFPPVHLNEVNFEAFYQQRLEAFARQQQEQNGSGIVMADGSAAKH</sequence>
<dbReference type="GO" id="GO:0006457">
    <property type="term" value="P:protein folding"/>
    <property type="evidence" value="ECO:0007669"/>
    <property type="project" value="UniProtKB-UniRule"/>
</dbReference>
<evidence type="ECO:0000256" key="5">
    <source>
        <dbReference type="ARBA" id="ARBA00023186"/>
    </source>
</evidence>
<proteinExistence type="inferred from homology"/>
<dbReference type="GO" id="GO:0015031">
    <property type="term" value="P:protein transport"/>
    <property type="evidence" value="ECO:0007669"/>
    <property type="project" value="UniProtKB-UniRule"/>
</dbReference>
<evidence type="ECO:0000256" key="1">
    <source>
        <dbReference type="ARBA" id="ARBA00009990"/>
    </source>
</evidence>
<keyword evidence="6" id="KW-0963">Cytoplasm</keyword>
<evidence type="ECO:0000313" key="8">
    <source>
        <dbReference type="Proteomes" id="UP000627205"/>
    </source>
</evidence>
<reference evidence="7" key="1">
    <citation type="journal article" date="2014" name="Int. J. Syst. Evol. Microbiol.">
        <title>Complete genome sequence of Corynebacterium casei LMG S-19264T (=DSM 44701T), isolated from a smear-ripened cheese.</title>
        <authorList>
            <consortium name="US DOE Joint Genome Institute (JGI-PGF)"/>
            <person name="Walter F."/>
            <person name="Albersmeier A."/>
            <person name="Kalinowski J."/>
            <person name="Ruckert C."/>
        </authorList>
    </citation>
    <scope>NUCLEOTIDE SEQUENCE</scope>
    <source>
        <strain evidence="7">CCM 7664</strain>
    </source>
</reference>
<dbReference type="GO" id="GO:0051262">
    <property type="term" value="P:protein tetramerization"/>
    <property type="evidence" value="ECO:0007669"/>
    <property type="project" value="InterPro"/>
</dbReference>
<dbReference type="RefSeq" id="WP_188419839.1">
    <property type="nucleotide sequence ID" value="NZ_BMDP01000001.1"/>
</dbReference>
<gene>
    <name evidence="6 7" type="primary">secB</name>
    <name evidence="7" type="ORF">GCM10011430_09950</name>
</gene>
<dbReference type="InterPro" id="IPR035958">
    <property type="entry name" value="SecB-like_sf"/>
</dbReference>
<dbReference type="InterPro" id="IPR003708">
    <property type="entry name" value="SecB"/>
</dbReference>
<comment type="subunit">
    <text evidence="6">Homotetramer, a dimer of dimers. One homotetramer interacts with 1 SecA dimer.</text>
</comment>
<dbReference type="PRINTS" id="PR01594">
    <property type="entry name" value="SECBCHAPRONE"/>
</dbReference>
<dbReference type="Pfam" id="PF02556">
    <property type="entry name" value="SecB"/>
    <property type="match status" value="1"/>
</dbReference>
<dbReference type="GO" id="GO:0051082">
    <property type="term" value="F:unfolded protein binding"/>
    <property type="evidence" value="ECO:0007669"/>
    <property type="project" value="InterPro"/>
</dbReference>
<dbReference type="Gene3D" id="3.10.420.10">
    <property type="entry name" value="SecB-like"/>
    <property type="match status" value="1"/>
</dbReference>
<evidence type="ECO:0000313" key="7">
    <source>
        <dbReference type="EMBL" id="GGI53821.1"/>
    </source>
</evidence>
<dbReference type="PANTHER" id="PTHR36918:SF1">
    <property type="entry name" value="PROTEIN-EXPORT PROTEIN SECB"/>
    <property type="match status" value="1"/>
</dbReference>
<dbReference type="AlphaFoldDB" id="A0A8J3F5S3"/>
<reference evidence="7" key="2">
    <citation type="submission" date="2020-09" db="EMBL/GenBank/DDBJ databases">
        <authorList>
            <person name="Sun Q."/>
            <person name="Sedlacek I."/>
        </authorList>
    </citation>
    <scope>NUCLEOTIDE SEQUENCE</scope>
    <source>
        <strain evidence="7">CCM 7664</strain>
    </source>
</reference>
<dbReference type="EMBL" id="BMDP01000001">
    <property type="protein sequence ID" value="GGI53821.1"/>
    <property type="molecule type" value="Genomic_DNA"/>
</dbReference>
<keyword evidence="8" id="KW-1185">Reference proteome</keyword>
<keyword evidence="3 6" id="KW-0653">Protein transport</keyword>
<name>A0A8J3F5S3_9BURK</name>
<dbReference type="NCBIfam" id="NF004394">
    <property type="entry name" value="PRK05751.1-5"/>
    <property type="match status" value="1"/>
</dbReference>
<keyword evidence="2 6" id="KW-0813">Transport</keyword>
<organism evidence="7 8">
    <name type="scientific">Oxalicibacterium solurbis</name>
    <dbReference type="NCBI Taxonomy" id="69280"/>
    <lineage>
        <taxon>Bacteria</taxon>
        <taxon>Pseudomonadati</taxon>
        <taxon>Pseudomonadota</taxon>
        <taxon>Betaproteobacteria</taxon>
        <taxon>Burkholderiales</taxon>
        <taxon>Oxalobacteraceae</taxon>
        <taxon>Oxalicibacterium</taxon>
    </lineage>
</organism>